<feature type="transmembrane region" description="Helical" evidence="11">
    <location>
        <begin position="377"/>
        <end position="404"/>
    </location>
</feature>
<reference evidence="13 14" key="1">
    <citation type="submission" date="2016-10" db="EMBL/GenBank/DDBJ databases">
        <authorList>
            <person name="de Groot N.N."/>
        </authorList>
    </citation>
    <scope>NUCLEOTIDE SEQUENCE [LARGE SCALE GENOMIC DNA]</scope>
    <source>
        <strain evidence="13 14">CGMCC 4.1877</strain>
    </source>
</reference>
<feature type="transmembrane region" description="Helical" evidence="11">
    <location>
        <begin position="410"/>
        <end position="430"/>
    </location>
</feature>
<evidence type="ECO:0000256" key="3">
    <source>
        <dbReference type="ARBA" id="ARBA00022448"/>
    </source>
</evidence>
<dbReference type="GO" id="GO:0005886">
    <property type="term" value="C:plasma membrane"/>
    <property type="evidence" value="ECO:0007669"/>
    <property type="project" value="UniProtKB-SubCell"/>
</dbReference>
<organism evidence="13 14">
    <name type="scientific">Pseudonocardia ammonioxydans</name>
    <dbReference type="NCBI Taxonomy" id="260086"/>
    <lineage>
        <taxon>Bacteria</taxon>
        <taxon>Bacillati</taxon>
        <taxon>Actinomycetota</taxon>
        <taxon>Actinomycetes</taxon>
        <taxon>Pseudonocardiales</taxon>
        <taxon>Pseudonocardiaceae</taxon>
        <taxon>Pseudonocardia</taxon>
    </lineage>
</organism>
<comment type="function">
    <text evidence="9">May be a proton symporter involved in the uptake of osmolytes such as proline and glycine betaine.</text>
</comment>
<dbReference type="AlphaFoldDB" id="A0A1I4U0X4"/>
<comment type="subcellular location">
    <subcellularLocation>
        <location evidence="1">Cell membrane</location>
        <topology evidence="1">Multi-pass membrane protein</topology>
    </subcellularLocation>
</comment>
<keyword evidence="4" id="KW-1003">Cell membrane</keyword>
<keyword evidence="8 11" id="KW-0472">Membrane</keyword>
<keyword evidence="7 11" id="KW-1133">Transmembrane helix</keyword>
<dbReference type="STRING" id="260086.SAMN05216207_1003116"/>
<feature type="transmembrane region" description="Helical" evidence="11">
    <location>
        <begin position="319"/>
        <end position="337"/>
    </location>
</feature>
<dbReference type="CDD" id="cd17369">
    <property type="entry name" value="MFS_ShiA_like"/>
    <property type="match status" value="1"/>
</dbReference>
<feature type="transmembrane region" description="Helical" evidence="11">
    <location>
        <begin position="254"/>
        <end position="276"/>
    </location>
</feature>
<dbReference type="Pfam" id="PF00083">
    <property type="entry name" value="Sugar_tr"/>
    <property type="match status" value="1"/>
</dbReference>
<gene>
    <name evidence="13" type="ORF">SAMN05216207_1003116</name>
</gene>
<dbReference type="Gene3D" id="1.20.1250.20">
    <property type="entry name" value="MFS general substrate transporter like domains"/>
    <property type="match status" value="1"/>
</dbReference>
<keyword evidence="13" id="KW-0762">Sugar transport</keyword>
<feature type="transmembrane region" description="Helical" evidence="11">
    <location>
        <begin position="288"/>
        <end position="307"/>
    </location>
</feature>
<dbReference type="InterPro" id="IPR020846">
    <property type="entry name" value="MFS_dom"/>
</dbReference>
<keyword evidence="6" id="KW-0769">Symport</keyword>
<dbReference type="EMBL" id="FOUY01000003">
    <property type="protein sequence ID" value="SFM82490.1"/>
    <property type="molecule type" value="Genomic_DNA"/>
</dbReference>
<evidence type="ECO:0000256" key="2">
    <source>
        <dbReference type="ARBA" id="ARBA00008240"/>
    </source>
</evidence>
<feature type="transmembrane region" description="Helical" evidence="11">
    <location>
        <begin position="191"/>
        <end position="210"/>
    </location>
</feature>
<proteinExistence type="inferred from homology"/>
<dbReference type="InterPro" id="IPR036259">
    <property type="entry name" value="MFS_trans_sf"/>
</dbReference>
<evidence type="ECO:0000256" key="1">
    <source>
        <dbReference type="ARBA" id="ARBA00004651"/>
    </source>
</evidence>
<keyword evidence="14" id="KW-1185">Reference proteome</keyword>
<comment type="similarity">
    <text evidence="2">Belongs to the major facilitator superfamily. Metabolite:H+ Symporter (MHS) family (TC 2.A.1.6) family.</text>
</comment>
<feature type="transmembrane region" description="Helical" evidence="11">
    <location>
        <begin position="21"/>
        <end position="45"/>
    </location>
</feature>
<evidence type="ECO:0000313" key="14">
    <source>
        <dbReference type="Proteomes" id="UP000199614"/>
    </source>
</evidence>
<protein>
    <recommendedName>
        <fullName evidence="10">Putative proline/betaine transporter</fullName>
    </recommendedName>
</protein>
<evidence type="ECO:0000256" key="6">
    <source>
        <dbReference type="ARBA" id="ARBA00022847"/>
    </source>
</evidence>
<evidence type="ECO:0000256" key="9">
    <source>
        <dbReference type="ARBA" id="ARBA00037295"/>
    </source>
</evidence>
<keyword evidence="3" id="KW-0813">Transport</keyword>
<dbReference type="FunFam" id="1.20.1250.20:FF:000001">
    <property type="entry name" value="Dicarboxylate MFS transporter"/>
    <property type="match status" value="1"/>
</dbReference>
<accession>A0A1I4U0X4</accession>
<feature type="transmembrane region" description="Helical" evidence="11">
    <location>
        <begin position="57"/>
        <end position="80"/>
    </location>
</feature>
<keyword evidence="5 11" id="KW-0812">Transmembrane</keyword>
<feature type="transmembrane region" description="Helical" evidence="11">
    <location>
        <begin position="343"/>
        <end position="365"/>
    </location>
</feature>
<dbReference type="PANTHER" id="PTHR43045">
    <property type="entry name" value="SHIKIMATE TRANSPORTER"/>
    <property type="match status" value="1"/>
</dbReference>
<dbReference type="SUPFAM" id="SSF103473">
    <property type="entry name" value="MFS general substrate transporter"/>
    <property type="match status" value="1"/>
</dbReference>
<evidence type="ECO:0000256" key="4">
    <source>
        <dbReference type="ARBA" id="ARBA00022475"/>
    </source>
</evidence>
<evidence type="ECO:0000256" key="10">
    <source>
        <dbReference type="ARBA" id="ARBA00039918"/>
    </source>
</evidence>
<sequence length="457" mass="47725">MSPSPSPAASPPTAQPKRAALAAWVGSALEYYDFFIYGTAAALVFNKVFFPDTSPAAGTLLSLATFGAAYVARPLGAVVFGHIGDRLGRKKVLVATLLMMGLATLAIGFLPGYDQVGVLAPVLLVTCRLLQGLSAGGEQAGANSMTLEHAPQDRRAYFTSFTLSGTQAGQIIATAVFLPVAMLPEEALLSWGWRVPFWASLLVLVVGVLIRRSLHETPVFATEIAETRRDGTPLPSAKGQLPIAALLTGHWPNLLRVTLAATVASVSTLMTVYSLSFAVNNVGLERSTMLWVVVAANVVALVAIPLLASLADRIGRRPVFIGGALGSAVLLAAYFWSVSTGSWVLIFVTGILLSGVVYSAANGVWPSFYGEMFPARVRLTGTAVGTQIGFALGGFSPTIAAALAGTSPAGWLPVSVFGAVICLVAAGSALSARETAHLSLQEIETVQDHRRPAPARV</sequence>
<evidence type="ECO:0000256" key="8">
    <source>
        <dbReference type="ARBA" id="ARBA00023136"/>
    </source>
</evidence>
<dbReference type="Proteomes" id="UP000199614">
    <property type="component" value="Unassembled WGS sequence"/>
</dbReference>
<dbReference type="PROSITE" id="PS50850">
    <property type="entry name" value="MFS"/>
    <property type="match status" value="1"/>
</dbReference>
<evidence type="ECO:0000256" key="11">
    <source>
        <dbReference type="SAM" id="Phobius"/>
    </source>
</evidence>
<evidence type="ECO:0000256" key="5">
    <source>
        <dbReference type="ARBA" id="ARBA00022692"/>
    </source>
</evidence>
<dbReference type="RefSeq" id="WP_093337813.1">
    <property type="nucleotide sequence ID" value="NZ_FOUY01000003.1"/>
</dbReference>
<evidence type="ECO:0000259" key="12">
    <source>
        <dbReference type="PROSITE" id="PS50850"/>
    </source>
</evidence>
<dbReference type="InterPro" id="IPR005828">
    <property type="entry name" value="MFS_sugar_transport-like"/>
</dbReference>
<evidence type="ECO:0000313" key="13">
    <source>
        <dbReference type="EMBL" id="SFM82490.1"/>
    </source>
</evidence>
<evidence type="ECO:0000256" key="7">
    <source>
        <dbReference type="ARBA" id="ARBA00022989"/>
    </source>
</evidence>
<feature type="domain" description="Major facilitator superfamily (MFS) profile" evidence="12">
    <location>
        <begin position="19"/>
        <end position="436"/>
    </location>
</feature>
<feature type="transmembrane region" description="Helical" evidence="11">
    <location>
        <begin position="92"/>
        <end position="110"/>
    </location>
</feature>
<dbReference type="GO" id="GO:0015293">
    <property type="term" value="F:symporter activity"/>
    <property type="evidence" value="ECO:0007669"/>
    <property type="project" value="UniProtKB-KW"/>
</dbReference>
<dbReference type="PANTHER" id="PTHR43045:SF1">
    <property type="entry name" value="SHIKIMATE TRANSPORTER"/>
    <property type="match status" value="1"/>
</dbReference>
<name>A0A1I4U0X4_PSUAM</name>
<dbReference type="OrthoDB" id="3768022at2"/>